<dbReference type="GO" id="GO:0009307">
    <property type="term" value="P:DNA restriction-modification system"/>
    <property type="evidence" value="ECO:0007669"/>
    <property type="project" value="UniProtKB-KW"/>
</dbReference>
<evidence type="ECO:0000313" key="9">
    <source>
        <dbReference type="EMBL" id="SFK65970.1"/>
    </source>
</evidence>
<dbReference type="GO" id="GO:0003677">
    <property type="term" value="F:DNA binding"/>
    <property type="evidence" value="ECO:0007669"/>
    <property type="project" value="InterPro"/>
</dbReference>
<proteinExistence type="inferred from homology"/>
<name>A0A1I4BCE3_9PROT</name>
<dbReference type="PANTHER" id="PTHR42933">
    <property type="entry name" value="SLR6095 PROTEIN"/>
    <property type="match status" value="1"/>
</dbReference>
<organism evidence="9 10">
    <name type="scientific">Nitrosomonas aestuarii</name>
    <dbReference type="NCBI Taxonomy" id="52441"/>
    <lineage>
        <taxon>Bacteria</taxon>
        <taxon>Pseudomonadati</taxon>
        <taxon>Pseudomonadota</taxon>
        <taxon>Betaproteobacteria</taxon>
        <taxon>Nitrosomonadales</taxon>
        <taxon>Nitrosomonadaceae</taxon>
        <taxon>Nitrosomonas</taxon>
    </lineage>
</organism>
<comment type="similarity">
    <text evidence="1">Belongs to the N(4)/N(6)-methyltransferase family.</text>
</comment>
<dbReference type="GO" id="GO:0008170">
    <property type="term" value="F:N-methyltransferase activity"/>
    <property type="evidence" value="ECO:0007669"/>
    <property type="project" value="InterPro"/>
</dbReference>
<gene>
    <name evidence="9" type="ORF">SAMN05216302_1011129</name>
</gene>
<evidence type="ECO:0000256" key="2">
    <source>
        <dbReference type="ARBA" id="ARBA00011900"/>
    </source>
</evidence>
<dbReference type="Proteomes" id="UP000199533">
    <property type="component" value="Unassembled WGS sequence"/>
</dbReference>
<evidence type="ECO:0000256" key="5">
    <source>
        <dbReference type="ARBA" id="ARBA00022691"/>
    </source>
</evidence>
<evidence type="ECO:0000256" key="3">
    <source>
        <dbReference type="ARBA" id="ARBA00022603"/>
    </source>
</evidence>
<comment type="catalytic activity">
    <reaction evidence="7">
        <text>a 2'-deoxyadenosine in DNA + S-adenosyl-L-methionine = an N(6)-methyl-2'-deoxyadenosine in DNA + S-adenosyl-L-homocysteine + H(+)</text>
        <dbReference type="Rhea" id="RHEA:15197"/>
        <dbReference type="Rhea" id="RHEA-COMP:12418"/>
        <dbReference type="Rhea" id="RHEA-COMP:12419"/>
        <dbReference type="ChEBI" id="CHEBI:15378"/>
        <dbReference type="ChEBI" id="CHEBI:57856"/>
        <dbReference type="ChEBI" id="CHEBI:59789"/>
        <dbReference type="ChEBI" id="CHEBI:90615"/>
        <dbReference type="ChEBI" id="CHEBI:90616"/>
        <dbReference type="EC" id="2.1.1.72"/>
    </reaction>
</comment>
<evidence type="ECO:0000256" key="1">
    <source>
        <dbReference type="ARBA" id="ARBA00006594"/>
    </source>
</evidence>
<keyword evidence="6" id="KW-0680">Restriction system</keyword>
<keyword evidence="5" id="KW-0949">S-adenosyl-L-methionine</keyword>
<dbReference type="PANTHER" id="PTHR42933:SF1">
    <property type="entry name" value="SITE-SPECIFIC DNA-METHYLTRANSFERASE (ADENINE-SPECIFIC)"/>
    <property type="match status" value="1"/>
</dbReference>
<dbReference type="InterPro" id="IPR051537">
    <property type="entry name" value="DNA_Adenine_Mtase"/>
</dbReference>
<feature type="domain" description="DNA methylase adenine-specific" evidence="8">
    <location>
        <begin position="10"/>
        <end position="242"/>
    </location>
</feature>
<dbReference type="InterPro" id="IPR003356">
    <property type="entry name" value="DNA_methylase_A-5"/>
</dbReference>
<evidence type="ECO:0000313" key="10">
    <source>
        <dbReference type="Proteomes" id="UP000199533"/>
    </source>
</evidence>
<evidence type="ECO:0000256" key="4">
    <source>
        <dbReference type="ARBA" id="ARBA00022679"/>
    </source>
</evidence>
<dbReference type="InterPro" id="IPR029063">
    <property type="entry name" value="SAM-dependent_MTases_sf"/>
</dbReference>
<dbReference type="SUPFAM" id="SSF53335">
    <property type="entry name" value="S-adenosyl-L-methionine-dependent methyltransferases"/>
    <property type="match status" value="1"/>
</dbReference>
<accession>A0A1I4BCE3</accession>
<dbReference type="CDD" id="cd02440">
    <property type="entry name" value="AdoMet_MTases"/>
    <property type="match status" value="1"/>
</dbReference>
<evidence type="ECO:0000256" key="6">
    <source>
        <dbReference type="ARBA" id="ARBA00022747"/>
    </source>
</evidence>
<dbReference type="PRINTS" id="PR00507">
    <property type="entry name" value="N12N6MTFRASE"/>
</dbReference>
<keyword evidence="4" id="KW-0808">Transferase</keyword>
<dbReference type="Gene3D" id="3.40.50.150">
    <property type="entry name" value="Vaccinia Virus protein VP39"/>
    <property type="match status" value="1"/>
</dbReference>
<sequence>MNIRAVLQTDTDFLGLFYEAFLRYGYDNNALGIVFTPRHITKFCADLISVRPIDRVIDIACGTGGFLVAAFDNMIALAHGPKAIQKVKRSLFGFDTNPTIWALATLNMFFRGDGKTHIENQSCFEEKSRNSVEESFTRAFLNPPFSQEGEPERDFIDASMRALEPEGLFVTVVKAGIFADDDNSAWRKEFTRNHTVLGMISLPEDLFYPTAAPTSILIAKAHVPHPNNSKVFMARIWNDGFEKLKGRRVHREGSQLSSTIDSFHRSLMDENIHESNAITINSNLILGGNEWSPQQWLSQPIETEDKLKVYEDDVRLSIYRAVSALPELADSALCNFTEAWSDMPSFPLSHLATVSFFFNVINGKSSGEKNYREGTIPYISSGDQLNSIIRLIDSEEGEIFETGGITVTAFGQAYIQPWPFMARGNGGSSVRVLIPRYKMSFNDLVWFASQINAQKWRFFYARMSIKSRLERLDITSPPHQLKDNGDNIDKRIQEFRKSLFKLSAG</sequence>
<protein>
    <recommendedName>
        <fullName evidence="2">site-specific DNA-methyltransferase (adenine-specific)</fullName>
        <ecNumber evidence="2">2.1.1.72</ecNumber>
    </recommendedName>
</protein>
<dbReference type="AlphaFoldDB" id="A0A1I4BCE3"/>
<dbReference type="Pfam" id="PF02384">
    <property type="entry name" value="N6_Mtase"/>
    <property type="match status" value="1"/>
</dbReference>
<dbReference type="EC" id="2.1.1.72" evidence="2"/>
<dbReference type="GO" id="GO:0032259">
    <property type="term" value="P:methylation"/>
    <property type="evidence" value="ECO:0007669"/>
    <property type="project" value="UniProtKB-KW"/>
</dbReference>
<dbReference type="STRING" id="52441.SAMN05216302_1011129"/>
<dbReference type="EMBL" id="FOSP01000011">
    <property type="protein sequence ID" value="SFK65970.1"/>
    <property type="molecule type" value="Genomic_DNA"/>
</dbReference>
<evidence type="ECO:0000256" key="7">
    <source>
        <dbReference type="ARBA" id="ARBA00047942"/>
    </source>
</evidence>
<keyword evidence="10" id="KW-1185">Reference proteome</keyword>
<keyword evidence="3 9" id="KW-0489">Methyltransferase</keyword>
<dbReference type="RefSeq" id="WP_170841617.1">
    <property type="nucleotide sequence ID" value="NZ_FOSP01000011.1"/>
</dbReference>
<reference evidence="10" key="1">
    <citation type="submission" date="2016-10" db="EMBL/GenBank/DDBJ databases">
        <authorList>
            <person name="Varghese N."/>
            <person name="Submissions S."/>
        </authorList>
    </citation>
    <scope>NUCLEOTIDE SEQUENCE [LARGE SCALE GENOMIC DNA]</scope>
    <source>
        <strain evidence="10">Nm69</strain>
    </source>
</reference>
<dbReference type="GO" id="GO:0009007">
    <property type="term" value="F:site-specific DNA-methyltransferase (adenine-specific) activity"/>
    <property type="evidence" value="ECO:0007669"/>
    <property type="project" value="UniProtKB-EC"/>
</dbReference>
<evidence type="ECO:0000259" key="8">
    <source>
        <dbReference type="Pfam" id="PF02384"/>
    </source>
</evidence>